<keyword evidence="1" id="KW-0813">Transport</keyword>
<dbReference type="InterPro" id="IPR017871">
    <property type="entry name" value="ABC_transporter-like_CS"/>
</dbReference>
<dbReference type="FunFam" id="3.40.50.300:FF:000134">
    <property type="entry name" value="Iron-enterobactin ABC transporter ATP-binding protein"/>
    <property type="match status" value="1"/>
</dbReference>
<dbReference type="SUPFAM" id="SSF52540">
    <property type="entry name" value="P-loop containing nucleoside triphosphate hydrolases"/>
    <property type="match status" value="1"/>
</dbReference>
<keyword evidence="3" id="KW-0067">ATP-binding</keyword>
<evidence type="ECO:0000256" key="2">
    <source>
        <dbReference type="ARBA" id="ARBA00022741"/>
    </source>
</evidence>
<evidence type="ECO:0000256" key="1">
    <source>
        <dbReference type="ARBA" id="ARBA00022448"/>
    </source>
</evidence>
<organism evidence="6 7">
    <name type="scientific">Corynebacterium lactis RW2-5</name>
    <dbReference type="NCBI Taxonomy" id="1408189"/>
    <lineage>
        <taxon>Bacteria</taxon>
        <taxon>Bacillati</taxon>
        <taxon>Actinomycetota</taxon>
        <taxon>Actinomycetes</taxon>
        <taxon>Mycobacteriales</taxon>
        <taxon>Corynebacteriaceae</taxon>
        <taxon>Corynebacterium</taxon>
    </lineage>
</organism>
<dbReference type="GO" id="GO:0016887">
    <property type="term" value="F:ATP hydrolysis activity"/>
    <property type="evidence" value="ECO:0007669"/>
    <property type="project" value="InterPro"/>
</dbReference>
<name>A0A0K2H1K8_9CORY</name>
<dbReference type="PROSITE" id="PS00211">
    <property type="entry name" value="ABC_TRANSPORTER_1"/>
    <property type="match status" value="1"/>
</dbReference>
<evidence type="ECO:0000256" key="4">
    <source>
        <dbReference type="ARBA" id="ARBA00022967"/>
    </source>
</evidence>
<dbReference type="PROSITE" id="PS50893">
    <property type="entry name" value="ABC_TRANSPORTER_2"/>
    <property type="match status" value="1"/>
</dbReference>
<dbReference type="STRING" id="1408189.CLAC_09590"/>
<dbReference type="Gene3D" id="3.40.50.300">
    <property type="entry name" value="P-loop containing nucleotide triphosphate hydrolases"/>
    <property type="match status" value="1"/>
</dbReference>
<dbReference type="EMBL" id="CP006841">
    <property type="protein sequence ID" value="ALA67914.1"/>
    <property type="molecule type" value="Genomic_DNA"/>
</dbReference>
<dbReference type="InterPro" id="IPR003593">
    <property type="entry name" value="AAA+_ATPase"/>
</dbReference>
<dbReference type="PATRIC" id="fig|1408189.4.peg.1924"/>
<keyword evidence="7" id="KW-1185">Reference proteome</keyword>
<dbReference type="Proteomes" id="UP000058446">
    <property type="component" value="Chromosome"/>
</dbReference>
<evidence type="ECO:0000313" key="6">
    <source>
        <dbReference type="EMBL" id="ALA67914.1"/>
    </source>
</evidence>
<sequence>MIFPMLFARVTEPGRVDDASLGAVELRDVSFTYPGSSQPVLSSVQLRASAGQWVSLIGPNGCGKSTLLRCIGGLSHSTGELAVGGIDPRMSPRAAVARRVALMPQQPVVPEGMLIREYITLGRAPYRGRGQQVVDDVVVRLGLEKYVSRRLTDVSGGELQRVVLARALAQQPTILLLDEPTSALDIGKAQQVMELVDGIRKESKLTVIAALHDLTLAAQYSDRVVFLEHGCVIADGEPSDALTEDRIEGVYEASVRVMEQKGAPVIIPERPTWS</sequence>
<accession>A0A0K2H1K8</accession>
<evidence type="ECO:0000259" key="5">
    <source>
        <dbReference type="PROSITE" id="PS50893"/>
    </source>
</evidence>
<dbReference type="InterPro" id="IPR027417">
    <property type="entry name" value="P-loop_NTPase"/>
</dbReference>
<dbReference type="Pfam" id="PF00005">
    <property type="entry name" value="ABC_tran"/>
    <property type="match status" value="1"/>
</dbReference>
<dbReference type="PANTHER" id="PTHR42794">
    <property type="entry name" value="HEMIN IMPORT ATP-BINDING PROTEIN HMUV"/>
    <property type="match status" value="1"/>
</dbReference>
<dbReference type="AlphaFoldDB" id="A0A0K2H1K8"/>
<evidence type="ECO:0000256" key="3">
    <source>
        <dbReference type="ARBA" id="ARBA00022840"/>
    </source>
</evidence>
<reference evidence="6 7" key="1">
    <citation type="submission" date="2013-10" db="EMBL/GenBank/DDBJ databases">
        <title>Complete genome sequence of Corynebacterium lactis DSM 45799(T), isolated from raw cow milk.</title>
        <authorList>
            <person name="Ruckert C."/>
            <person name="Albersmeier A."/>
            <person name="Lipski A."/>
            <person name="Kalinowski J."/>
        </authorList>
    </citation>
    <scope>NUCLEOTIDE SEQUENCE [LARGE SCALE GENOMIC DNA]</scope>
    <source>
        <strain evidence="6 7">RW2-5</strain>
    </source>
</reference>
<dbReference type="PANTHER" id="PTHR42794:SF1">
    <property type="entry name" value="HEMIN IMPORT ATP-BINDING PROTEIN HMUV"/>
    <property type="match status" value="1"/>
</dbReference>
<gene>
    <name evidence="6" type="ORF">CLAC_09590</name>
</gene>
<dbReference type="InterPro" id="IPR003439">
    <property type="entry name" value="ABC_transporter-like_ATP-bd"/>
</dbReference>
<proteinExistence type="predicted"/>
<feature type="domain" description="ABC transporter" evidence="5">
    <location>
        <begin position="24"/>
        <end position="254"/>
    </location>
</feature>
<dbReference type="SMART" id="SM00382">
    <property type="entry name" value="AAA"/>
    <property type="match status" value="1"/>
</dbReference>
<protein>
    <submittedName>
        <fullName evidence="6">ABC transporter</fullName>
    </submittedName>
</protein>
<dbReference type="CDD" id="cd03214">
    <property type="entry name" value="ABC_Iron-Siderophores_B12_Hemin"/>
    <property type="match status" value="1"/>
</dbReference>
<keyword evidence="2" id="KW-0547">Nucleotide-binding</keyword>
<dbReference type="GO" id="GO:0005524">
    <property type="term" value="F:ATP binding"/>
    <property type="evidence" value="ECO:0007669"/>
    <property type="project" value="UniProtKB-KW"/>
</dbReference>
<dbReference type="KEGG" id="clw:CLAC_09590"/>
<evidence type="ECO:0000313" key="7">
    <source>
        <dbReference type="Proteomes" id="UP000058446"/>
    </source>
</evidence>
<keyword evidence="4" id="KW-1278">Translocase</keyword>